<dbReference type="RefSeq" id="WP_144745912.1">
    <property type="nucleotide sequence ID" value="NZ_VMNW02000002.1"/>
</dbReference>
<dbReference type="PRINTS" id="PR00111">
    <property type="entry name" value="ABHYDROLASE"/>
</dbReference>
<dbReference type="SUPFAM" id="SSF53474">
    <property type="entry name" value="alpha/beta-Hydrolases"/>
    <property type="match status" value="1"/>
</dbReference>
<dbReference type="GO" id="GO:0047372">
    <property type="term" value="F:monoacylglycerol lipase activity"/>
    <property type="evidence" value="ECO:0007669"/>
    <property type="project" value="TreeGrafter"/>
</dbReference>
<dbReference type="GO" id="GO:0046464">
    <property type="term" value="P:acylglycerol catabolic process"/>
    <property type="evidence" value="ECO:0007669"/>
    <property type="project" value="TreeGrafter"/>
</dbReference>
<dbReference type="Gene3D" id="3.40.50.1820">
    <property type="entry name" value="alpha/beta hydrolase"/>
    <property type="match status" value="1"/>
</dbReference>
<dbReference type="GO" id="GO:0016020">
    <property type="term" value="C:membrane"/>
    <property type="evidence" value="ECO:0007669"/>
    <property type="project" value="TreeGrafter"/>
</dbReference>
<proteinExistence type="predicted"/>
<protein>
    <submittedName>
        <fullName evidence="2">Alpha/beta hydrolase</fullName>
    </submittedName>
</protein>
<dbReference type="InterPro" id="IPR029058">
    <property type="entry name" value="AB_hydrolase_fold"/>
</dbReference>
<dbReference type="InterPro" id="IPR050266">
    <property type="entry name" value="AB_hydrolase_sf"/>
</dbReference>
<dbReference type="EMBL" id="VMNW02000002">
    <property type="protein sequence ID" value="KAA9166422.1"/>
    <property type="molecule type" value="Genomic_DNA"/>
</dbReference>
<evidence type="ECO:0000313" key="3">
    <source>
        <dbReference type="Proteomes" id="UP000319769"/>
    </source>
</evidence>
<accession>A0A5N0VNQ8</accession>
<dbReference type="OrthoDB" id="5431692at2"/>
<name>A0A5N0VNQ8_9PSEU</name>
<evidence type="ECO:0000259" key="1">
    <source>
        <dbReference type="Pfam" id="PF00561"/>
    </source>
</evidence>
<dbReference type="InterPro" id="IPR000073">
    <property type="entry name" value="AB_hydrolase_1"/>
</dbReference>
<gene>
    <name evidence="2" type="ORF">FPZ12_002355</name>
</gene>
<comment type="caution">
    <text evidence="2">The sequence shown here is derived from an EMBL/GenBank/DDBJ whole genome shotgun (WGS) entry which is preliminary data.</text>
</comment>
<dbReference type="Pfam" id="PF00561">
    <property type="entry name" value="Abhydrolase_1"/>
    <property type="match status" value="1"/>
</dbReference>
<dbReference type="AlphaFoldDB" id="A0A5N0VNQ8"/>
<keyword evidence="2" id="KW-0378">Hydrolase</keyword>
<reference evidence="2" key="1">
    <citation type="submission" date="2019-09" db="EMBL/GenBank/DDBJ databases">
        <authorList>
            <person name="Teo W.F.A."/>
            <person name="Duangmal K."/>
        </authorList>
    </citation>
    <scope>NUCLEOTIDE SEQUENCE [LARGE SCALE GENOMIC DNA]</scope>
    <source>
        <strain evidence="2">K81G1</strain>
    </source>
</reference>
<feature type="domain" description="AB hydrolase-1" evidence="1">
    <location>
        <begin position="26"/>
        <end position="135"/>
    </location>
</feature>
<keyword evidence="3" id="KW-1185">Reference proteome</keyword>
<dbReference type="PANTHER" id="PTHR43798">
    <property type="entry name" value="MONOACYLGLYCEROL LIPASE"/>
    <property type="match status" value="1"/>
</dbReference>
<dbReference type="Proteomes" id="UP000319769">
    <property type="component" value="Unassembled WGS sequence"/>
</dbReference>
<organism evidence="2 3">
    <name type="scientific">Amycolatopsis acidicola</name>
    <dbReference type="NCBI Taxonomy" id="2596893"/>
    <lineage>
        <taxon>Bacteria</taxon>
        <taxon>Bacillati</taxon>
        <taxon>Actinomycetota</taxon>
        <taxon>Actinomycetes</taxon>
        <taxon>Pseudonocardiales</taxon>
        <taxon>Pseudonocardiaceae</taxon>
        <taxon>Amycolatopsis</taxon>
    </lineage>
</organism>
<sequence length="267" mass="28898">MTDGIRRAYADTAVGQVHYAEAGSGPVVVLLHQTPRSHDEFRELQPLLAKENRVLALDMPGFGQSARLPAPQTIELFAHGVLAFLDALELAEVAVLGHHTGGAVGVELAAANPDRVRALVLSSTPWTGPDYRADHADRTTVDEVGPSEDGRHLVEMWGIRRPYYPGDRPDLRDRFLHDALAHGVDPAEGHRACVRYRMEERIGLVTAPVLLIGGEADPFALPDVPKLDKHLVHAASRKVVTIPGGMVPLMEQCPAEVAAAVLPFLRG</sequence>
<dbReference type="PANTHER" id="PTHR43798:SF33">
    <property type="entry name" value="HYDROLASE, PUTATIVE (AFU_ORTHOLOGUE AFUA_2G14860)-RELATED"/>
    <property type="match status" value="1"/>
</dbReference>
<evidence type="ECO:0000313" key="2">
    <source>
        <dbReference type="EMBL" id="KAA9166422.1"/>
    </source>
</evidence>